<accession>A0A7J4ZME7</accession>
<name>A0A7J4ZME7_9BACT</name>
<dbReference type="EMBL" id="VZQZ01000014">
    <property type="protein sequence ID" value="KAB0663572.1"/>
    <property type="molecule type" value="Genomic_DNA"/>
</dbReference>
<proteinExistence type="predicted"/>
<dbReference type="Proteomes" id="UP000420562">
    <property type="component" value="Unassembled WGS sequence"/>
</dbReference>
<protein>
    <submittedName>
        <fullName evidence="1">Uncharacterized protein</fullName>
    </submittedName>
</protein>
<comment type="caution">
    <text evidence="1">The sequence shown here is derived from an EMBL/GenBank/DDBJ whole genome shotgun (WGS) entry which is preliminary data.</text>
</comment>
<organism evidence="1 2">
    <name type="scientific">Oryzomonas japonica</name>
    <dbReference type="NCBI Taxonomy" id="2603858"/>
    <lineage>
        <taxon>Bacteria</taxon>
        <taxon>Pseudomonadati</taxon>
        <taxon>Thermodesulfobacteriota</taxon>
        <taxon>Desulfuromonadia</taxon>
        <taxon>Geobacterales</taxon>
        <taxon>Geobacteraceae</taxon>
        <taxon>Oryzomonas</taxon>
    </lineage>
</organism>
<sequence length="224" mass="25397">MRECQGAIILGYPQIIVETGSIKDQRIDKNIKLPTEWNQIEAALAYEMELPLLVIHDIGITRGIFDRGTLNAFIYEVDLSMAGWCLEESVSGSITTWNSRLTSSPPKSTPPIMNQNSKIISLRNDFVQILNRSYYKRCKKSFSNTFEYTGYNLDYGLKSPLSGFLQPNNNPGYQRNAADSGIKTKNDVLRVINDQYPEVYTKLIELFNKDGANLDEIYACFNPS</sequence>
<keyword evidence="2" id="KW-1185">Reference proteome</keyword>
<evidence type="ECO:0000313" key="1">
    <source>
        <dbReference type="EMBL" id="KAB0663572.1"/>
    </source>
</evidence>
<dbReference type="RefSeq" id="WP_151129681.1">
    <property type="nucleotide sequence ID" value="NZ_VZQZ01000014.1"/>
</dbReference>
<dbReference type="AlphaFoldDB" id="A0A7J4ZME7"/>
<evidence type="ECO:0000313" key="2">
    <source>
        <dbReference type="Proteomes" id="UP000420562"/>
    </source>
</evidence>
<gene>
    <name evidence="1" type="ORF">F6V25_16355</name>
</gene>
<reference evidence="1 2" key="1">
    <citation type="submission" date="2019-09" db="EMBL/GenBank/DDBJ databases">
        <title>Geobacter sp. Red96, a novel strain isolated from paddy soil.</title>
        <authorList>
            <person name="Xu Z."/>
            <person name="Masuda Y."/>
            <person name="Itoh H."/>
            <person name="Senoo K."/>
        </authorList>
    </citation>
    <scope>NUCLEOTIDE SEQUENCE [LARGE SCALE GENOMIC DNA]</scope>
    <source>
        <strain evidence="1 2">Red96</strain>
    </source>
</reference>